<keyword evidence="1" id="KW-0812">Transmembrane</keyword>
<comment type="caution">
    <text evidence="2">The sequence shown here is derived from an EMBL/GenBank/DDBJ whole genome shotgun (WGS) entry which is preliminary data.</text>
</comment>
<feature type="transmembrane region" description="Helical" evidence="1">
    <location>
        <begin position="169"/>
        <end position="185"/>
    </location>
</feature>
<protein>
    <submittedName>
        <fullName evidence="2">Uncharacterized protein</fullName>
    </submittedName>
</protein>
<dbReference type="RefSeq" id="WP_006586967.1">
    <property type="nucleotide sequence ID" value="NZ_CABMGH010000020.1"/>
</dbReference>
<keyword evidence="1" id="KW-0472">Membrane</keyword>
<reference evidence="2" key="1">
    <citation type="submission" date="2022-01" db="EMBL/GenBank/DDBJ databases">
        <title>VMRC isolate genome collection.</title>
        <authorList>
            <person name="France M."/>
            <person name="Rutt L."/>
            <person name="Humphrys M."/>
            <person name="Ravel J."/>
        </authorList>
    </citation>
    <scope>NUCLEOTIDE SEQUENCE</scope>
    <source>
        <strain evidence="2">C0127B5</strain>
    </source>
</reference>
<organism evidence="2 3">
    <name type="scientific">Lactobacillus mulieris</name>
    <dbReference type="NCBI Taxonomy" id="2508708"/>
    <lineage>
        <taxon>Bacteria</taxon>
        <taxon>Bacillati</taxon>
        <taxon>Bacillota</taxon>
        <taxon>Bacilli</taxon>
        <taxon>Lactobacillales</taxon>
        <taxon>Lactobacillaceae</taxon>
        <taxon>Lactobacillus</taxon>
    </lineage>
</organism>
<evidence type="ECO:0000313" key="3">
    <source>
        <dbReference type="Proteomes" id="UP001213015"/>
    </source>
</evidence>
<dbReference type="AlphaFoldDB" id="A0AAP3GW77"/>
<gene>
    <name evidence="2" type="ORF">L2422_00360</name>
</gene>
<name>A0AAP3GW77_9LACO</name>
<proteinExistence type="predicted"/>
<keyword evidence="1" id="KW-1133">Transmembrane helix</keyword>
<evidence type="ECO:0000313" key="2">
    <source>
        <dbReference type="EMBL" id="MCZ3843975.1"/>
    </source>
</evidence>
<sequence length="235" mass="25878">MRKIIYLVTKIIVSLAFAFSLLLLLTSSINMKSNNNRLYAKQLITEVADDSGYGNLSSLFASSGLEDEMLNHLPKKTEVSITPLEVYNLSSTYEKKGKFSSNDLKLPAKTSGEKFISKYIAAGINAGLKRNNEDVKNAMNLYQLVYYALLLCFVISIILVLLGKRFAGLTAILSSVGMLVGLLFASEKATATLDEILYSGMKVTISPNFLTAVIIVVIASIVWEVVCHNYRKTLI</sequence>
<feature type="transmembrane region" description="Helical" evidence="1">
    <location>
        <begin position="205"/>
        <end position="226"/>
    </location>
</feature>
<evidence type="ECO:0000256" key="1">
    <source>
        <dbReference type="SAM" id="Phobius"/>
    </source>
</evidence>
<feature type="transmembrane region" description="Helical" evidence="1">
    <location>
        <begin position="7"/>
        <end position="29"/>
    </location>
</feature>
<dbReference type="EMBL" id="JAKHLF010000001">
    <property type="protein sequence ID" value="MCZ3843975.1"/>
    <property type="molecule type" value="Genomic_DNA"/>
</dbReference>
<feature type="transmembrane region" description="Helical" evidence="1">
    <location>
        <begin position="144"/>
        <end position="162"/>
    </location>
</feature>
<accession>A0AAP3GW77</accession>
<dbReference type="Proteomes" id="UP001213015">
    <property type="component" value="Unassembled WGS sequence"/>
</dbReference>